<sequence length="221" mass="24277">MPFLIVELAALVAVFMLVGCVIGYVIRRMNRPATEREAVIVAAALSEPGRPEAAKAVNDQPESTEQAQKTEEPAESVVAEEPAPETVETVSPEKVVVEEATEVAEPRPERRSPPKRGKADELTLIDGIGNAVAAMLHAQGIYYFEQIAKWTPEEALWIEKAIGFPGRVTREKWIPQAEKLMSADIKIQPAKADQGKKSSSGKRKAAEKPKRKRQTKTKRDG</sequence>
<dbReference type="RefSeq" id="WP_374832247.1">
    <property type="nucleotide sequence ID" value="NZ_JBHEEZ010000014.1"/>
</dbReference>
<comment type="caution">
    <text evidence="3">The sequence shown here is derived from an EMBL/GenBank/DDBJ whole genome shotgun (WGS) entry which is preliminary data.</text>
</comment>
<keyword evidence="2" id="KW-0812">Transmembrane</keyword>
<dbReference type="GO" id="GO:0004519">
    <property type="term" value="F:endonuclease activity"/>
    <property type="evidence" value="ECO:0007669"/>
    <property type="project" value="UniProtKB-KW"/>
</dbReference>
<keyword evidence="2" id="KW-1133">Transmembrane helix</keyword>
<feature type="compositionally biased region" description="Basic residues" evidence="1">
    <location>
        <begin position="199"/>
        <end position="221"/>
    </location>
</feature>
<evidence type="ECO:0000256" key="1">
    <source>
        <dbReference type="SAM" id="MobiDB-lite"/>
    </source>
</evidence>
<protein>
    <submittedName>
        <fullName evidence="3">Endonuclease</fullName>
    </submittedName>
</protein>
<feature type="region of interest" description="Disordered" evidence="1">
    <location>
        <begin position="184"/>
        <end position="221"/>
    </location>
</feature>
<keyword evidence="3" id="KW-0255">Endonuclease</keyword>
<feature type="transmembrane region" description="Helical" evidence="2">
    <location>
        <begin position="6"/>
        <end position="26"/>
    </location>
</feature>
<keyword evidence="3" id="KW-0540">Nuclease</keyword>
<gene>
    <name evidence="3" type="ORF">ACFO1V_02575</name>
</gene>
<dbReference type="Gene3D" id="1.10.150.20">
    <property type="entry name" value="5' to 3' exonuclease, C-terminal subdomain"/>
    <property type="match status" value="1"/>
</dbReference>
<reference evidence="4" key="1">
    <citation type="journal article" date="2019" name="Int. J. Syst. Evol. Microbiol.">
        <title>The Global Catalogue of Microorganisms (GCM) 10K type strain sequencing project: providing services to taxonomists for standard genome sequencing and annotation.</title>
        <authorList>
            <consortium name="The Broad Institute Genomics Platform"/>
            <consortium name="The Broad Institute Genome Sequencing Center for Infectious Disease"/>
            <person name="Wu L."/>
            <person name="Ma J."/>
        </authorList>
    </citation>
    <scope>NUCLEOTIDE SEQUENCE [LARGE SCALE GENOMIC DNA]</scope>
    <source>
        <strain evidence="4">CGMCC 1.15731</strain>
    </source>
</reference>
<evidence type="ECO:0000256" key="2">
    <source>
        <dbReference type="SAM" id="Phobius"/>
    </source>
</evidence>
<dbReference type="Proteomes" id="UP001596042">
    <property type="component" value="Unassembled WGS sequence"/>
</dbReference>
<proteinExistence type="predicted"/>
<evidence type="ECO:0000313" key="3">
    <source>
        <dbReference type="EMBL" id="MFC4624118.1"/>
    </source>
</evidence>
<organism evidence="3 4">
    <name type="scientific">Daeguia caeni</name>
    <dbReference type="NCBI Taxonomy" id="439612"/>
    <lineage>
        <taxon>Bacteria</taxon>
        <taxon>Pseudomonadati</taxon>
        <taxon>Pseudomonadota</taxon>
        <taxon>Alphaproteobacteria</taxon>
        <taxon>Hyphomicrobiales</taxon>
        <taxon>Brucellaceae</taxon>
        <taxon>Daeguia</taxon>
    </lineage>
</organism>
<keyword evidence="3" id="KW-0378">Hydrolase</keyword>
<name>A0ABV9H282_9HYPH</name>
<dbReference type="EMBL" id="JBHSEL010000031">
    <property type="protein sequence ID" value="MFC4624118.1"/>
    <property type="molecule type" value="Genomic_DNA"/>
</dbReference>
<keyword evidence="2" id="KW-0472">Membrane</keyword>
<feature type="compositionally biased region" description="Low complexity" evidence="1">
    <location>
        <begin position="75"/>
        <end position="94"/>
    </location>
</feature>
<keyword evidence="4" id="KW-1185">Reference proteome</keyword>
<accession>A0ABV9H282</accession>
<feature type="compositionally biased region" description="Basic and acidic residues" evidence="1">
    <location>
        <begin position="104"/>
        <end position="118"/>
    </location>
</feature>
<evidence type="ECO:0000313" key="4">
    <source>
        <dbReference type="Proteomes" id="UP001596042"/>
    </source>
</evidence>
<feature type="region of interest" description="Disordered" evidence="1">
    <location>
        <begin position="50"/>
        <end position="118"/>
    </location>
</feature>